<dbReference type="EMBL" id="CP024785">
    <property type="protein sequence ID" value="AUB34778.1"/>
    <property type="molecule type" value="Genomic_DNA"/>
</dbReference>
<accession>A0A2K8SH54</accession>
<evidence type="ECO:0000313" key="1">
    <source>
        <dbReference type="EMBL" id="AUB34778.1"/>
    </source>
</evidence>
<gene>
    <name evidence="1" type="ORF">COO91_00609</name>
</gene>
<name>A0A2K8SH54_9NOSO</name>
<keyword evidence="2" id="KW-1185">Reference proteome</keyword>
<dbReference type="KEGG" id="nfl:COO91_00609"/>
<proteinExistence type="predicted"/>
<protein>
    <submittedName>
        <fullName evidence="1">Uncharacterized protein</fullName>
    </submittedName>
</protein>
<sequence>MTKSTFLISIYILYIYLQFCRHRYPTSEWGMGNGEWGMGHGALHRG</sequence>
<organism evidence="1 2">
    <name type="scientific">Nostoc flagelliforme CCNUN1</name>
    <dbReference type="NCBI Taxonomy" id="2038116"/>
    <lineage>
        <taxon>Bacteria</taxon>
        <taxon>Bacillati</taxon>
        <taxon>Cyanobacteriota</taxon>
        <taxon>Cyanophyceae</taxon>
        <taxon>Nostocales</taxon>
        <taxon>Nostocaceae</taxon>
        <taxon>Nostoc</taxon>
    </lineage>
</organism>
<dbReference type="AlphaFoldDB" id="A0A2K8SH54"/>
<reference evidence="1 2" key="1">
    <citation type="submission" date="2017-11" db="EMBL/GenBank/DDBJ databases">
        <title>Complete genome of a free-living desiccation-tolerant cyanobacterium and its photosynthetic adaptation to extreme terrestrial habitat.</title>
        <authorList>
            <person name="Shang J."/>
        </authorList>
    </citation>
    <scope>NUCLEOTIDE SEQUENCE [LARGE SCALE GENOMIC DNA]</scope>
    <source>
        <strain evidence="1 2">CCNUN1</strain>
    </source>
</reference>
<evidence type="ECO:0000313" key="2">
    <source>
        <dbReference type="Proteomes" id="UP000232003"/>
    </source>
</evidence>
<dbReference type="Proteomes" id="UP000232003">
    <property type="component" value="Chromosome"/>
</dbReference>